<protein>
    <recommendedName>
        <fullName evidence="3">Acyl-CoA oxidase C-terminal domain-containing protein</fullName>
    </recommendedName>
</protein>
<keyword evidence="2" id="KW-0560">Oxidoreductase</keyword>
<dbReference type="InterPro" id="IPR012258">
    <property type="entry name" value="Acyl-CoA_oxidase"/>
</dbReference>
<dbReference type="Proteomes" id="UP000738359">
    <property type="component" value="Unassembled WGS sequence"/>
</dbReference>
<feature type="domain" description="Acyl-CoA oxidase C-terminal" evidence="3">
    <location>
        <begin position="46"/>
        <end position="187"/>
    </location>
</feature>
<dbReference type="GO" id="GO:0005504">
    <property type="term" value="F:fatty acid binding"/>
    <property type="evidence" value="ECO:0007669"/>
    <property type="project" value="TreeGrafter"/>
</dbReference>
<dbReference type="Gene3D" id="1.20.140.10">
    <property type="entry name" value="Butyryl-CoA Dehydrogenase, subunit A, domain 3"/>
    <property type="match status" value="1"/>
</dbReference>
<dbReference type="InterPro" id="IPR036250">
    <property type="entry name" value="AcylCo_DH-like_C"/>
</dbReference>
<dbReference type="GO" id="GO:0055088">
    <property type="term" value="P:lipid homeostasis"/>
    <property type="evidence" value="ECO:0007669"/>
    <property type="project" value="TreeGrafter"/>
</dbReference>
<dbReference type="GO" id="GO:0003997">
    <property type="term" value="F:acyl-CoA oxidase activity"/>
    <property type="evidence" value="ECO:0007669"/>
    <property type="project" value="InterPro"/>
</dbReference>
<dbReference type="GO" id="GO:0005777">
    <property type="term" value="C:peroxisome"/>
    <property type="evidence" value="ECO:0007669"/>
    <property type="project" value="InterPro"/>
</dbReference>
<dbReference type="GO" id="GO:0071949">
    <property type="term" value="F:FAD binding"/>
    <property type="evidence" value="ECO:0007669"/>
    <property type="project" value="InterPro"/>
</dbReference>
<dbReference type="EMBL" id="JAAAHY010000732">
    <property type="protein sequence ID" value="KAF9958337.1"/>
    <property type="molecule type" value="Genomic_DNA"/>
</dbReference>
<dbReference type="SUPFAM" id="SSF47203">
    <property type="entry name" value="Acyl-CoA dehydrogenase C-terminal domain-like"/>
    <property type="match status" value="1"/>
</dbReference>
<dbReference type="GO" id="GO:0033540">
    <property type="term" value="P:fatty acid beta-oxidation using acyl-CoA oxidase"/>
    <property type="evidence" value="ECO:0007669"/>
    <property type="project" value="TreeGrafter"/>
</dbReference>
<organism evidence="4 5">
    <name type="scientific">Mortierella alpina</name>
    <name type="common">Oleaginous fungus</name>
    <name type="synonym">Mortierella renispora</name>
    <dbReference type="NCBI Taxonomy" id="64518"/>
    <lineage>
        <taxon>Eukaryota</taxon>
        <taxon>Fungi</taxon>
        <taxon>Fungi incertae sedis</taxon>
        <taxon>Mucoromycota</taxon>
        <taxon>Mortierellomycotina</taxon>
        <taxon>Mortierellomycetes</taxon>
        <taxon>Mortierellales</taxon>
        <taxon>Mortierellaceae</taxon>
        <taxon>Mortierella</taxon>
    </lineage>
</organism>
<comment type="similarity">
    <text evidence="1">Belongs to the acyl-CoA oxidase family.</text>
</comment>
<evidence type="ECO:0000259" key="3">
    <source>
        <dbReference type="Pfam" id="PF01756"/>
    </source>
</evidence>
<dbReference type="Pfam" id="PF01756">
    <property type="entry name" value="ACOX"/>
    <property type="match status" value="1"/>
</dbReference>
<evidence type="ECO:0000256" key="1">
    <source>
        <dbReference type="ARBA" id="ARBA00006288"/>
    </source>
</evidence>
<gene>
    <name evidence="4" type="ORF">BGZ70_009225</name>
</gene>
<dbReference type="PANTHER" id="PTHR10909">
    <property type="entry name" value="ELECTRON TRANSPORT OXIDOREDUCTASE"/>
    <property type="match status" value="1"/>
</dbReference>
<name>A0A9P6M003_MORAP</name>
<evidence type="ECO:0000256" key="2">
    <source>
        <dbReference type="ARBA" id="ARBA00023002"/>
    </source>
</evidence>
<evidence type="ECO:0000313" key="5">
    <source>
        <dbReference type="Proteomes" id="UP000738359"/>
    </source>
</evidence>
<dbReference type="InterPro" id="IPR002655">
    <property type="entry name" value="Acyl-CoA_oxidase_C"/>
</dbReference>
<dbReference type="OrthoDB" id="538336at2759"/>
<dbReference type="AlphaFoldDB" id="A0A9P6M003"/>
<reference evidence="4" key="1">
    <citation type="journal article" date="2020" name="Fungal Divers.">
        <title>Resolving the Mortierellaceae phylogeny through synthesis of multi-gene phylogenetics and phylogenomics.</title>
        <authorList>
            <person name="Vandepol N."/>
            <person name="Liber J."/>
            <person name="Desiro A."/>
            <person name="Na H."/>
            <person name="Kennedy M."/>
            <person name="Barry K."/>
            <person name="Grigoriev I.V."/>
            <person name="Miller A.N."/>
            <person name="O'Donnell K."/>
            <person name="Stajich J.E."/>
            <person name="Bonito G."/>
        </authorList>
    </citation>
    <scope>NUCLEOTIDE SEQUENCE</scope>
    <source>
        <strain evidence="4">CK1249</strain>
    </source>
</reference>
<accession>A0A9P6M003</accession>
<sequence>MTAEGDNTVLMQKVTKELLGMMQSGEMNSGYLPDPQDAPSWVITSIDSLYKLFQLREVELLLELGSAIGSKLGDGKDMFDVWMGEESDTIQAAAKAHGERICFEQTLKVMQGLEGGARSIMEALLRLWGLSMVETYATWYLTHNLISTETALSLPQHVRNAVSHIGSASVDMLGILGVDERVLHAPIAFGARGLETYNSKDNRGEIVGDHYRRQATSFDRKGLERVRPELLFEAKL</sequence>
<keyword evidence="5" id="KW-1185">Reference proteome</keyword>
<comment type="caution">
    <text evidence="4">The sequence shown here is derived from an EMBL/GenBank/DDBJ whole genome shotgun (WGS) entry which is preliminary data.</text>
</comment>
<evidence type="ECO:0000313" key="4">
    <source>
        <dbReference type="EMBL" id="KAF9958337.1"/>
    </source>
</evidence>
<proteinExistence type="inferred from homology"/>